<evidence type="ECO:0000256" key="1">
    <source>
        <dbReference type="ARBA" id="ARBA00022679"/>
    </source>
</evidence>
<reference evidence="6" key="1">
    <citation type="submission" date="2021-03" db="EMBL/GenBank/DDBJ databases">
        <authorList>
            <person name="Bekaert M."/>
        </authorList>
    </citation>
    <scope>NUCLEOTIDE SEQUENCE</scope>
</reference>
<dbReference type="PROSITE" id="PS50011">
    <property type="entry name" value="PROTEIN_KINASE_DOM"/>
    <property type="match status" value="1"/>
</dbReference>
<sequence>MMKTVQGHENVLQIHGFSYKDKAILLDYISFSFEKIEIDQDTVFNLKEYLVTCDEIADFAGFEHTTQHLAKDILSGLNYLHGKGVAHRDLKPENVLVSNNHVATSDAEYWWSERPIVAILSDFGEARSSIIQTKILAETSTHNLFRGSPAYMAPEALLGDSSPGTIQDLLKMDIWSFGMVLFHLIYPDTANPYAEEIKENTTVRPIEALKSSPTAEILKNCFDIPSVELPPHVGPNTTIAKASIDELGSENIEEESLLKNSPTKFRDFVNIVEEDDDLNLASERIKDDLNLASESIEDDLNLASERIKDDFNLESESIEGDFNFESESIEGDLNLESESIQDDLNLASKSIEDRVEVSNSIKKHRNKAFLPEKWSNCTVKNVAALPADIDGLVKYTITCDMNDMMKCTKDGRPWGRWVTSSRVGFHGKRRLARCNGSPVCNSETCPFRSKYGVKNRTQFQKKSSVLCCFTCGTVADWPECLAVKVWEFETDDNKVTVMHMYYHTCIVKKKENII</sequence>
<evidence type="ECO:0000256" key="4">
    <source>
        <dbReference type="ARBA" id="ARBA00022840"/>
    </source>
</evidence>
<dbReference type="GO" id="GO:0016020">
    <property type="term" value="C:membrane"/>
    <property type="evidence" value="ECO:0007669"/>
    <property type="project" value="TreeGrafter"/>
</dbReference>
<gene>
    <name evidence="6" type="ORF">MEDL_50811</name>
</gene>
<dbReference type="InterPro" id="IPR011009">
    <property type="entry name" value="Kinase-like_dom_sf"/>
</dbReference>
<dbReference type="PROSITE" id="PS00108">
    <property type="entry name" value="PROTEIN_KINASE_ST"/>
    <property type="match status" value="1"/>
</dbReference>
<dbReference type="AlphaFoldDB" id="A0A8S3TXQ7"/>
<evidence type="ECO:0000313" key="7">
    <source>
        <dbReference type="Proteomes" id="UP000683360"/>
    </source>
</evidence>
<dbReference type="GO" id="GO:0005829">
    <property type="term" value="C:cytosol"/>
    <property type="evidence" value="ECO:0007669"/>
    <property type="project" value="TreeGrafter"/>
</dbReference>
<protein>
    <recommendedName>
        <fullName evidence="5">Protein kinase domain-containing protein</fullName>
    </recommendedName>
</protein>
<evidence type="ECO:0000256" key="2">
    <source>
        <dbReference type="ARBA" id="ARBA00022741"/>
    </source>
</evidence>
<dbReference type="GO" id="GO:0005524">
    <property type="term" value="F:ATP binding"/>
    <property type="evidence" value="ECO:0007669"/>
    <property type="project" value="UniProtKB-KW"/>
</dbReference>
<dbReference type="Proteomes" id="UP000683360">
    <property type="component" value="Unassembled WGS sequence"/>
</dbReference>
<evidence type="ECO:0000256" key="3">
    <source>
        <dbReference type="ARBA" id="ARBA00022777"/>
    </source>
</evidence>
<dbReference type="Gene3D" id="1.10.510.10">
    <property type="entry name" value="Transferase(Phosphotransferase) domain 1"/>
    <property type="match status" value="1"/>
</dbReference>
<dbReference type="SUPFAM" id="SSF56112">
    <property type="entry name" value="Protein kinase-like (PK-like)"/>
    <property type="match status" value="1"/>
</dbReference>
<organism evidence="6 7">
    <name type="scientific">Mytilus edulis</name>
    <name type="common">Blue mussel</name>
    <dbReference type="NCBI Taxonomy" id="6550"/>
    <lineage>
        <taxon>Eukaryota</taxon>
        <taxon>Metazoa</taxon>
        <taxon>Spiralia</taxon>
        <taxon>Lophotrochozoa</taxon>
        <taxon>Mollusca</taxon>
        <taxon>Bivalvia</taxon>
        <taxon>Autobranchia</taxon>
        <taxon>Pteriomorphia</taxon>
        <taxon>Mytilida</taxon>
        <taxon>Mytiloidea</taxon>
        <taxon>Mytilidae</taxon>
        <taxon>Mytilinae</taxon>
        <taxon>Mytilus</taxon>
    </lineage>
</organism>
<dbReference type="GO" id="GO:0004674">
    <property type="term" value="F:protein serine/threonine kinase activity"/>
    <property type="evidence" value="ECO:0007669"/>
    <property type="project" value="InterPro"/>
</dbReference>
<dbReference type="GO" id="GO:0000407">
    <property type="term" value="C:phagophore assembly site"/>
    <property type="evidence" value="ECO:0007669"/>
    <property type="project" value="TreeGrafter"/>
</dbReference>
<comment type="caution">
    <text evidence="6">The sequence shown here is derived from an EMBL/GenBank/DDBJ whole genome shotgun (WGS) entry which is preliminary data.</text>
</comment>
<keyword evidence="2" id="KW-0547">Nucleotide-binding</keyword>
<dbReference type="PANTHER" id="PTHR24348:SF22">
    <property type="entry name" value="NON-SPECIFIC SERINE_THREONINE PROTEIN KINASE"/>
    <property type="match status" value="1"/>
</dbReference>
<dbReference type="OrthoDB" id="6106497at2759"/>
<dbReference type="InterPro" id="IPR000719">
    <property type="entry name" value="Prot_kinase_dom"/>
</dbReference>
<proteinExistence type="predicted"/>
<accession>A0A8S3TXQ7</accession>
<evidence type="ECO:0000313" key="6">
    <source>
        <dbReference type="EMBL" id="CAG2238407.1"/>
    </source>
</evidence>
<dbReference type="Pfam" id="PF00069">
    <property type="entry name" value="Pkinase"/>
    <property type="match status" value="1"/>
</dbReference>
<dbReference type="EMBL" id="CAJPWZ010002428">
    <property type="protein sequence ID" value="CAG2238407.1"/>
    <property type="molecule type" value="Genomic_DNA"/>
</dbReference>
<dbReference type="SMART" id="SM00220">
    <property type="entry name" value="S_TKc"/>
    <property type="match status" value="1"/>
</dbReference>
<keyword evidence="1" id="KW-0808">Transferase</keyword>
<keyword evidence="3" id="KW-0418">Kinase</keyword>
<dbReference type="GO" id="GO:0005776">
    <property type="term" value="C:autophagosome"/>
    <property type="evidence" value="ECO:0007669"/>
    <property type="project" value="TreeGrafter"/>
</dbReference>
<dbReference type="GO" id="GO:0000045">
    <property type="term" value="P:autophagosome assembly"/>
    <property type="evidence" value="ECO:0007669"/>
    <property type="project" value="TreeGrafter"/>
</dbReference>
<keyword evidence="4" id="KW-0067">ATP-binding</keyword>
<dbReference type="GO" id="GO:0010506">
    <property type="term" value="P:regulation of autophagy"/>
    <property type="evidence" value="ECO:0007669"/>
    <property type="project" value="InterPro"/>
</dbReference>
<dbReference type="InterPro" id="IPR008271">
    <property type="entry name" value="Ser/Thr_kinase_AS"/>
</dbReference>
<feature type="domain" description="Protein kinase" evidence="5">
    <location>
        <begin position="1"/>
        <end position="258"/>
    </location>
</feature>
<keyword evidence="7" id="KW-1185">Reference proteome</keyword>
<name>A0A8S3TXQ7_MYTED</name>
<dbReference type="PANTHER" id="PTHR24348">
    <property type="entry name" value="SERINE/THREONINE-PROTEIN KINASE UNC-51-RELATED"/>
    <property type="match status" value="1"/>
</dbReference>
<dbReference type="InterPro" id="IPR045269">
    <property type="entry name" value="Atg1-like"/>
</dbReference>
<evidence type="ECO:0000259" key="5">
    <source>
        <dbReference type="PROSITE" id="PS50011"/>
    </source>
</evidence>